<accession>A0A433N3S6</accession>
<comment type="caution">
    <text evidence="1">The sequence shown here is derived from an EMBL/GenBank/DDBJ whole genome shotgun (WGS) entry which is preliminary data.</text>
</comment>
<evidence type="ECO:0000313" key="2">
    <source>
        <dbReference type="Proteomes" id="UP000268857"/>
    </source>
</evidence>
<evidence type="ECO:0000313" key="1">
    <source>
        <dbReference type="EMBL" id="RUR75784.1"/>
    </source>
</evidence>
<reference evidence="1 2" key="1">
    <citation type="journal article" date="2019" name="Genome Biol. Evol.">
        <title>Day and night: Metabolic profiles and evolutionary relationships of six axenic non-marine cyanobacteria.</title>
        <authorList>
            <person name="Will S.E."/>
            <person name="Henke P."/>
            <person name="Boedeker C."/>
            <person name="Huang S."/>
            <person name="Brinkmann H."/>
            <person name="Rohde M."/>
            <person name="Jarek M."/>
            <person name="Friedl T."/>
            <person name="Seufert S."/>
            <person name="Schumacher M."/>
            <person name="Overmann J."/>
            <person name="Neumann-Schaal M."/>
            <person name="Petersen J."/>
        </authorList>
    </citation>
    <scope>NUCLEOTIDE SEQUENCE [LARGE SCALE GENOMIC DNA]</scope>
    <source>
        <strain evidence="1 2">PCC 6912</strain>
    </source>
</reference>
<dbReference type="PANTHER" id="PTHR39337:SF1">
    <property type="entry name" value="BLR5642 PROTEIN"/>
    <property type="match status" value="1"/>
</dbReference>
<dbReference type="STRING" id="211165.GCA_000317285_00355"/>
<dbReference type="InterPro" id="IPR007438">
    <property type="entry name" value="DUF488"/>
</dbReference>
<protein>
    <recommendedName>
        <fullName evidence="3">DUF488 domain-containing protein</fullName>
    </recommendedName>
</protein>
<dbReference type="Pfam" id="PF04343">
    <property type="entry name" value="DUF488"/>
    <property type="match status" value="1"/>
</dbReference>
<dbReference type="EMBL" id="RSCJ01000023">
    <property type="protein sequence ID" value="RUR75784.1"/>
    <property type="molecule type" value="Genomic_DNA"/>
</dbReference>
<sequence>MELFTIGHSNHSIEEFITLLQNYKVTALADVRSHPYSRYLPHFNYAELKPTLINADIHYVFLGRELGARPNDLSYYVDGKAVFEKIASSQQFAEGIQRILNGAENHRIALMCAEQDPITCHRSILICQHLRQFPLDIKHILKNGDLESHSLLEERLLALHGLQLPEIPKQVQLSLFDDVLISEEIKSHYSREKSLQEAYKRQGEQIAYTEKTENTNASIN</sequence>
<dbReference type="RefSeq" id="WP_016872933.1">
    <property type="nucleotide sequence ID" value="NZ_AJLN01000033.1"/>
</dbReference>
<organism evidence="1 2">
    <name type="scientific">Chlorogloeopsis fritschii PCC 6912</name>
    <dbReference type="NCBI Taxonomy" id="211165"/>
    <lineage>
        <taxon>Bacteria</taxon>
        <taxon>Bacillati</taxon>
        <taxon>Cyanobacteriota</taxon>
        <taxon>Cyanophyceae</taxon>
        <taxon>Nostocales</taxon>
        <taxon>Chlorogloeopsidaceae</taxon>
        <taxon>Chlorogloeopsis</taxon>
    </lineage>
</organism>
<dbReference type="PANTHER" id="PTHR39337">
    <property type="entry name" value="BLR5642 PROTEIN"/>
    <property type="match status" value="1"/>
</dbReference>
<dbReference type="OrthoDB" id="9789109at2"/>
<dbReference type="Proteomes" id="UP000268857">
    <property type="component" value="Unassembled WGS sequence"/>
</dbReference>
<proteinExistence type="predicted"/>
<gene>
    <name evidence="1" type="ORF">PCC6912_46810</name>
</gene>
<keyword evidence="2" id="KW-1185">Reference proteome</keyword>
<dbReference type="AlphaFoldDB" id="A0A433N3S6"/>
<name>A0A433N3S6_CHLFR</name>
<evidence type="ECO:0008006" key="3">
    <source>
        <dbReference type="Google" id="ProtNLM"/>
    </source>
</evidence>